<name>A0A6J5GLJ4_9BURK</name>
<sequence>MIYFCAEKVRRARVLGHAGLNGIDFLEVDPDTPTQLHVVFLKCERLAQLQAAEFVITGGETVSGIVANSLAITPDAPNRVIVTVNETGDFSGYTLTLHHLATCGDPHIEGPPHGFDPALARIDFSFKAGCPTIGDCKVDNCCPSPALSAPDINYLAKDFQGFRQVMLDRMWTLMPDWTEQHAADPGIAVVEALAYVADHLSYRQDAVGTEAYLGTARSRVSLRRHARLVDYTVSDGSCAHVWLQIQLVQTDAVTDDQPAAIVRAGTQVYSRVAGALPRVAPDTREADALARSASSVFTTLADVQCFSTHDTMQFHTWSDADCCLPAGATEATLVGTLKNLQVGDVLVLEEVLGPNTGQPEDADQTHRWAVRLTAVRSTDYLGDTLIDPVDNIAITHIAWKASDALPFPLCVSATFDNGTTTTELENVSVARGNVVAGRHGMRIAQPQLLDPVPAAPPAPVGDPAGYCCGTSATITTRPRYYPALAGQPLSFAAPVDPSAPASALTAPAPPVPGVDTQAVPLISLVDDQNEIWTPVAMLLGQTEPGNNFVVEIERDGTAFLRFGDDTLGVAPLEGTRFSADYWIGNGSAGNVGRDALAHIVSNDAAVQGVRNPLPAAGGVDAESMEHIRQAAPVAFNTQMRAVTEDDYGEVALRDSRIKAARGRFRWTGSWRTTFVTLEPSAGQVADTTMIDDTLTRLDLFRMAGTDLEVEAAVIVGLKIVLHVCVDSQHFRTDVRQALTRILVSGDVCDGTPGLLAPVNFSLGETVYLSPLLVAVQAVEGVTSVNALAFQRLDDPLSDAVARGYITMNRLELASVANDPSRLDRGYLTLTMDGGK</sequence>
<proteinExistence type="predicted"/>
<dbReference type="RefSeq" id="WP_175163976.1">
    <property type="nucleotide sequence ID" value="NZ_CADIKI010000016.1"/>
</dbReference>
<organism evidence="1 2">
    <name type="scientific">Paraburkholderia fynbosensis</name>
    <dbReference type="NCBI Taxonomy" id="1200993"/>
    <lineage>
        <taxon>Bacteria</taxon>
        <taxon>Pseudomonadati</taxon>
        <taxon>Pseudomonadota</taxon>
        <taxon>Betaproteobacteria</taxon>
        <taxon>Burkholderiales</taxon>
        <taxon>Burkholderiaceae</taxon>
        <taxon>Paraburkholderia</taxon>
    </lineage>
</organism>
<dbReference type="AlphaFoldDB" id="A0A6J5GLJ4"/>
<dbReference type="Proteomes" id="UP000494252">
    <property type="component" value="Unassembled WGS sequence"/>
</dbReference>
<dbReference type="EMBL" id="CADIKI010000016">
    <property type="protein sequence ID" value="CAB3801281.1"/>
    <property type="molecule type" value="Genomic_DNA"/>
</dbReference>
<keyword evidence="2" id="KW-1185">Reference proteome</keyword>
<accession>A0A6J5GLJ4</accession>
<reference evidence="1 2" key="1">
    <citation type="submission" date="2020-04" db="EMBL/GenBank/DDBJ databases">
        <authorList>
            <person name="De Canck E."/>
        </authorList>
    </citation>
    <scope>NUCLEOTIDE SEQUENCE [LARGE SCALE GENOMIC DNA]</scope>
    <source>
        <strain evidence="1 2">LMG 27177</strain>
    </source>
</reference>
<gene>
    <name evidence="1" type="ORF">LMG27177_05015</name>
</gene>
<evidence type="ECO:0000313" key="1">
    <source>
        <dbReference type="EMBL" id="CAB3801281.1"/>
    </source>
</evidence>
<protein>
    <submittedName>
        <fullName evidence="1">Uncharacterized protein</fullName>
    </submittedName>
</protein>
<evidence type="ECO:0000313" key="2">
    <source>
        <dbReference type="Proteomes" id="UP000494252"/>
    </source>
</evidence>